<dbReference type="PRINTS" id="PR00081">
    <property type="entry name" value="GDHRDH"/>
</dbReference>
<dbReference type="Pfam" id="PF13561">
    <property type="entry name" value="adh_short_C2"/>
    <property type="match status" value="1"/>
</dbReference>
<dbReference type="PRINTS" id="PR00080">
    <property type="entry name" value="SDRFAMILY"/>
</dbReference>
<dbReference type="InterPro" id="IPR036291">
    <property type="entry name" value="NAD(P)-bd_dom_sf"/>
</dbReference>
<dbReference type="Proteomes" id="UP001501676">
    <property type="component" value="Unassembled WGS sequence"/>
</dbReference>
<comment type="caution">
    <text evidence="3">The sequence shown here is derived from an EMBL/GenBank/DDBJ whole genome shotgun (WGS) entry which is preliminary data.</text>
</comment>
<dbReference type="InterPro" id="IPR002347">
    <property type="entry name" value="SDR_fam"/>
</dbReference>
<dbReference type="Gene3D" id="3.40.50.720">
    <property type="entry name" value="NAD(P)-binding Rossmann-like Domain"/>
    <property type="match status" value="1"/>
</dbReference>
<keyword evidence="4" id="KW-1185">Reference proteome</keyword>
<keyword evidence="2" id="KW-0560">Oxidoreductase</keyword>
<evidence type="ECO:0000313" key="4">
    <source>
        <dbReference type="Proteomes" id="UP001501676"/>
    </source>
</evidence>
<proteinExistence type="inferred from homology"/>
<comment type="similarity">
    <text evidence="1">Belongs to the short-chain dehydrogenases/reductases (SDR) family.</text>
</comment>
<organism evidence="3 4">
    <name type="scientific">Cryptosporangium minutisporangium</name>
    <dbReference type="NCBI Taxonomy" id="113569"/>
    <lineage>
        <taxon>Bacteria</taxon>
        <taxon>Bacillati</taxon>
        <taxon>Actinomycetota</taxon>
        <taxon>Actinomycetes</taxon>
        <taxon>Cryptosporangiales</taxon>
        <taxon>Cryptosporangiaceae</taxon>
        <taxon>Cryptosporangium</taxon>
    </lineage>
</organism>
<reference evidence="4" key="1">
    <citation type="journal article" date="2019" name="Int. J. Syst. Evol. Microbiol.">
        <title>The Global Catalogue of Microorganisms (GCM) 10K type strain sequencing project: providing services to taxonomists for standard genome sequencing and annotation.</title>
        <authorList>
            <consortium name="The Broad Institute Genomics Platform"/>
            <consortium name="The Broad Institute Genome Sequencing Center for Infectious Disease"/>
            <person name="Wu L."/>
            <person name="Ma J."/>
        </authorList>
    </citation>
    <scope>NUCLEOTIDE SEQUENCE [LARGE SCALE GENOMIC DNA]</scope>
    <source>
        <strain evidence="4">JCM 9458</strain>
    </source>
</reference>
<evidence type="ECO:0000256" key="1">
    <source>
        <dbReference type="ARBA" id="ARBA00006484"/>
    </source>
</evidence>
<sequence>MDLGLDGARAVVTGGSRGLGLAIADSLAREGAAVGLIARGPDGLAAAADTIGRHGRLVVTAVADVTDSAALQSAVDEVASALGGLDRIVANAGGTAGNGNLRTGDVDDFLGTFALNAGHAAALTKAALPHLERAGSGSVLFVASVTGMKPGPRTAYAAAKAAEIHLATTLALELAPLHIRVNAISPGSILFEGGSWERFQAQNPDVFERFRTNEFPFGRLGRPEEVGDVAAFLLSDRASWITGANLVVDGGQGRPSARSF</sequence>
<protein>
    <submittedName>
        <fullName evidence="3">SDR family NAD(P)-dependent oxidoreductase</fullName>
    </submittedName>
</protein>
<dbReference type="PANTHER" id="PTHR43943:SF17">
    <property type="entry name" value="3-PHENYLPROPIONATE-DIHYDRODIOL_CINNAMIC ACID-DIHYDRODIOL DEHYDROGENASE"/>
    <property type="match status" value="1"/>
</dbReference>
<gene>
    <name evidence="3" type="ORF">GCM10020369_82490</name>
</gene>
<dbReference type="EMBL" id="BAAAYN010000093">
    <property type="protein sequence ID" value="GAA3398619.1"/>
    <property type="molecule type" value="Genomic_DNA"/>
</dbReference>
<dbReference type="SUPFAM" id="SSF51735">
    <property type="entry name" value="NAD(P)-binding Rossmann-fold domains"/>
    <property type="match status" value="1"/>
</dbReference>
<evidence type="ECO:0000256" key="2">
    <source>
        <dbReference type="ARBA" id="ARBA00023002"/>
    </source>
</evidence>
<dbReference type="PANTHER" id="PTHR43943">
    <property type="entry name" value="DEHYDROGENASE/REDUCTASE (SDR FAMILY) MEMBER 4"/>
    <property type="match status" value="1"/>
</dbReference>
<evidence type="ECO:0000313" key="3">
    <source>
        <dbReference type="EMBL" id="GAA3398619.1"/>
    </source>
</evidence>
<accession>A0ABP6TDC3</accession>
<dbReference type="RefSeq" id="WP_345733804.1">
    <property type="nucleotide sequence ID" value="NZ_BAAAYN010000093.1"/>
</dbReference>
<name>A0ABP6TDC3_9ACTN</name>